<comment type="similarity">
    <text evidence="1">Belongs to the methyltransferase superfamily.</text>
</comment>
<keyword evidence="2 7" id="KW-0489">Methyltransferase</keyword>
<dbReference type="FunFam" id="3.40.50.150:FF:000110">
    <property type="entry name" value="methyltransferase-like protein 13 isoform X1"/>
    <property type="match status" value="1"/>
</dbReference>
<name>A0A6J2XEW0_SITOR</name>
<evidence type="ECO:0000256" key="1">
    <source>
        <dbReference type="ARBA" id="ARBA00008361"/>
    </source>
</evidence>
<keyword evidence="6" id="KW-1185">Reference proteome</keyword>
<dbReference type="InParanoid" id="A0A6J2XEW0"/>
<gene>
    <name evidence="7" type="primary">LOC115877575</name>
</gene>
<dbReference type="RefSeq" id="XP_030749681.1">
    <property type="nucleotide sequence ID" value="XM_030893821.1"/>
</dbReference>
<reference evidence="7" key="1">
    <citation type="submission" date="2025-08" db="UniProtKB">
        <authorList>
            <consortium name="RefSeq"/>
        </authorList>
    </citation>
    <scope>IDENTIFICATION</scope>
    <source>
        <tissue evidence="7">Gonads</tissue>
    </source>
</reference>
<dbReference type="InterPro" id="IPR051419">
    <property type="entry name" value="Lys/N-term_MeTrsfase_sf"/>
</dbReference>
<evidence type="ECO:0000259" key="5">
    <source>
        <dbReference type="Pfam" id="PF08241"/>
    </source>
</evidence>
<dbReference type="PANTHER" id="PTHR12176:SF78">
    <property type="entry name" value="EEF1A LYSINE AND N-TERMINAL METHYLTRANSFERASE"/>
    <property type="match status" value="1"/>
</dbReference>
<dbReference type="Pfam" id="PF08241">
    <property type="entry name" value="Methyltransf_11"/>
    <property type="match status" value="1"/>
</dbReference>
<dbReference type="KEGG" id="soy:115877575"/>
<dbReference type="Pfam" id="PF01564">
    <property type="entry name" value="Spermine_synth"/>
    <property type="match status" value="1"/>
</dbReference>
<dbReference type="GeneID" id="115877575"/>
<protein>
    <submittedName>
        <fullName evidence="7">EEF1A lysine and N-terminal methyltransferase homolog</fullName>
    </submittedName>
</protein>
<dbReference type="GO" id="GO:0008757">
    <property type="term" value="F:S-adenosylmethionine-dependent methyltransferase activity"/>
    <property type="evidence" value="ECO:0007669"/>
    <property type="project" value="InterPro"/>
</dbReference>
<evidence type="ECO:0000256" key="4">
    <source>
        <dbReference type="ARBA" id="ARBA00023268"/>
    </source>
</evidence>
<dbReference type="InterPro" id="IPR013216">
    <property type="entry name" value="Methyltransf_11"/>
</dbReference>
<dbReference type="OrthoDB" id="411785at2759"/>
<feature type="domain" description="Methyltransferase type 11" evidence="5">
    <location>
        <begin position="54"/>
        <end position="157"/>
    </location>
</feature>
<keyword evidence="4" id="KW-0511">Multifunctional enzyme</keyword>
<dbReference type="FunCoup" id="A0A6J2XEW0">
    <property type="interactions" value="2237"/>
</dbReference>
<evidence type="ECO:0000313" key="6">
    <source>
        <dbReference type="Proteomes" id="UP000504635"/>
    </source>
</evidence>
<dbReference type="AlphaFoldDB" id="A0A6J2XEW0"/>
<dbReference type="Proteomes" id="UP000504635">
    <property type="component" value="Unplaced"/>
</dbReference>
<dbReference type="GO" id="GO:0032259">
    <property type="term" value="P:methylation"/>
    <property type="evidence" value="ECO:0007669"/>
    <property type="project" value="UniProtKB-KW"/>
</dbReference>
<dbReference type="PANTHER" id="PTHR12176">
    <property type="entry name" value="SAM-DEPENDENT METHYLTRANSFERASE SUPERFAMILY PROTEIN"/>
    <property type="match status" value="1"/>
</dbReference>
<dbReference type="Gene3D" id="3.40.50.150">
    <property type="entry name" value="Vaccinia Virus protein VP39"/>
    <property type="match status" value="2"/>
</dbReference>
<dbReference type="CDD" id="cd02440">
    <property type="entry name" value="AdoMet_MTases"/>
    <property type="match status" value="2"/>
</dbReference>
<dbReference type="SUPFAM" id="SSF53335">
    <property type="entry name" value="S-adenosyl-L-methionine-dependent methyltransferases"/>
    <property type="match status" value="2"/>
</dbReference>
<accession>A0A6J2XEW0</accession>
<evidence type="ECO:0000313" key="7">
    <source>
        <dbReference type="RefSeq" id="XP_030749681.1"/>
    </source>
</evidence>
<dbReference type="InterPro" id="IPR029063">
    <property type="entry name" value="SAM-dependent_MTases_sf"/>
</dbReference>
<proteinExistence type="inferred from homology"/>
<evidence type="ECO:0000256" key="2">
    <source>
        <dbReference type="ARBA" id="ARBA00022603"/>
    </source>
</evidence>
<keyword evidence="3" id="KW-0808">Transferase</keyword>
<organism evidence="6 7">
    <name type="scientific">Sitophilus oryzae</name>
    <name type="common">Rice weevil</name>
    <name type="synonym">Curculio oryzae</name>
    <dbReference type="NCBI Taxonomy" id="7048"/>
    <lineage>
        <taxon>Eukaryota</taxon>
        <taxon>Metazoa</taxon>
        <taxon>Ecdysozoa</taxon>
        <taxon>Arthropoda</taxon>
        <taxon>Hexapoda</taxon>
        <taxon>Insecta</taxon>
        <taxon>Pterygota</taxon>
        <taxon>Neoptera</taxon>
        <taxon>Endopterygota</taxon>
        <taxon>Coleoptera</taxon>
        <taxon>Polyphaga</taxon>
        <taxon>Cucujiformia</taxon>
        <taxon>Curculionidae</taxon>
        <taxon>Dryophthorinae</taxon>
        <taxon>Sitophilus</taxon>
    </lineage>
</organism>
<sequence>MNLLPKTKEEFSQKEYWDLFFKKRGNKAFEWYGEYPELSGYIHKYVKTQDNILVMGCGNSSLGKDLYDIGFHKITNIDISNIVIRQMLSQNDKERPGLEYIQMDALHTTFEDEKFSVIIDKGTLDALMPNDNDETIKSIDQYFAEIQRLLKLGGRYLCISLLQEHILNKILLYFPKNDWMFRVVRCFEPETKSVQNGENALPVFMVICTKFKALPRMILEASLGSTNKIDKYNSIEEIISFITSIQTASFVCSSLKKCNINEDAEISLDLYEPGSQSPRYTVHVVEVPYKAKNLPYAAFIIPQGRESEWLFSTKSGRQNLVTMTNHNRLAIVSMHRGKVYESLDAVKSELEDIICNLAPAHLKNHKIAFLSLGSDIGKREIRHQGKSIFSGDYVIEDVEHENGDIFRRLFYLSSQLVIQSEAKIKVIKTRGGKQKNIIDLSTLMCQHHIYMSVATHLAYKIKKNATVAVLGLGGGSLCSFLHKFLPEAVIIGVDIDSEMLEIAKDWFGFKEDEKLRAIIQDGLVYLSDLNKVGQKVEAILCDVDNKNSEIGMSCPPKEFLSPKTLKDVSQSLSEEGVLIVNVVLRDQSLRPNILKDLRTHFKSVVAYKLSEDLNEIFLCSNSNKEEKYFKDNLKVGMEAIKTFFKKNNVNQDVEIVEYINRLNINK</sequence>
<evidence type="ECO:0000256" key="3">
    <source>
        <dbReference type="ARBA" id="ARBA00022679"/>
    </source>
</evidence>